<keyword evidence="2" id="KW-1185">Reference proteome</keyword>
<reference evidence="1 2" key="1">
    <citation type="submission" date="2015-09" db="EMBL/GenBank/DDBJ databases">
        <title>Draft genome of the parasitic nematode Teladorsagia circumcincta isolate WARC Sus (inbred).</title>
        <authorList>
            <person name="Mitreva M."/>
        </authorList>
    </citation>
    <scope>NUCLEOTIDE SEQUENCE [LARGE SCALE GENOMIC DNA]</scope>
    <source>
        <strain evidence="1 2">S</strain>
    </source>
</reference>
<sequence length="98" mass="11645">MSINHQIYLRLELCAMARRVDWWIRQVYLGIIPSYPVGYLIVHGFRDYSWSKLYVERSAFPPSEHLRDLVESEMDKLHNLKNPKVRLVSSTSRLFFCG</sequence>
<evidence type="ECO:0000313" key="1">
    <source>
        <dbReference type="EMBL" id="PIO63935.1"/>
    </source>
</evidence>
<dbReference type="OrthoDB" id="110174at2759"/>
<dbReference type="EMBL" id="KZ350387">
    <property type="protein sequence ID" value="PIO63935.1"/>
    <property type="molecule type" value="Genomic_DNA"/>
</dbReference>
<accession>A0A2G9U156</accession>
<gene>
    <name evidence="1" type="ORF">TELCIR_14456</name>
</gene>
<dbReference type="AlphaFoldDB" id="A0A2G9U156"/>
<proteinExistence type="predicted"/>
<evidence type="ECO:0000313" key="2">
    <source>
        <dbReference type="Proteomes" id="UP000230423"/>
    </source>
</evidence>
<dbReference type="Proteomes" id="UP000230423">
    <property type="component" value="Unassembled WGS sequence"/>
</dbReference>
<name>A0A2G9U156_TELCI</name>
<protein>
    <submittedName>
        <fullName evidence="1">Uncharacterized protein</fullName>
    </submittedName>
</protein>
<organism evidence="1 2">
    <name type="scientific">Teladorsagia circumcincta</name>
    <name type="common">Brown stomach worm</name>
    <name type="synonym">Ostertagia circumcincta</name>
    <dbReference type="NCBI Taxonomy" id="45464"/>
    <lineage>
        <taxon>Eukaryota</taxon>
        <taxon>Metazoa</taxon>
        <taxon>Ecdysozoa</taxon>
        <taxon>Nematoda</taxon>
        <taxon>Chromadorea</taxon>
        <taxon>Rhabditida</taxon>
        <taxon>Rhabditina</taxon>
        <taxon>Rhabditomorpha</taxon>
        <taxon>Strongyloidea</taxon>
        <taxon>Trichostrongylidae</taxon>
        <taxon>Teladorsagia</taxon>
    </lineage>
</organism>